<proteinExistence type="inferred from homology"/>
<dbReference type="Pfam" id="PF14432">
    <property type="entry name" value="DYW_deaminase"/>
    <property type="match status" value="2"/>
</dbReference>
<feature type="domain" description="DYW" evidence="2">
    <location>
        <begin position="233"/>
        <end position="292"/>
    </location>
</feature>
<evidence type="ECO:0000256" key="1">
    <source>
        <dbReference type="ARBA" id="ARBA00006643"/>
    </source>
</evidence>
<sequence>MTKEAGCSWLQIKSKIHTFVAGGSNEFRNSVEYKKVWKRLMEAMEEVGYVPDTGVVLHDVSEEMRAMWVCGHSERLATMFALINTASGMPIRITKNLRVCVDCHSWVKTLSKVTGRVIVLRDTNRFHHFKDGIILWEDGCFIAFSPSDLIPDINGGALGSTVLLVHLHLLTLIYYSSNVHFSHPNQHCVQDFPGNLDGDTVGNPFASKPPSLVDRAVSSFRISQMRGNVDVWLATMFALINTASGMPIRITKNLHVCVDCHSWVKIVSKVTRREIVLRDTNRFHHFKDGVCTYALQCSALDGPVSGSDYHFSSSFRSCSAM</sequence>
<evidence type="ECO:0000259" key="2">
    <source>
        <dbReference type="Pfam" id="PF14432"/>
    </source>
</evidence>
<organism evidence="3 4">
    <name type="scientific">Vitis vinifera</name>
    <name type="common">Grape</name>
    <dbReference type="NCBI Taxonomy" id="29760"/>
    <lineage>
        <taxon>Eukaryota</taxon>
        <taxon>Viridiplantae</taxon>
        <taxon>Streptophyta</taxon>
        <taxon>Embryophyta</taxon>
        <taxon>Tracheophyta</taxon>
        <taxon>Spermatophyta</taxon>
        <taxon>Magnoliopsida</taxon>
        <taxon>eudicotyledons</taxon>
        <taxon>Gunneridae</taxon>
        <taxon>Pentapetalae</taxon>
        <taxon>rosids</taxon>
        <taxon>Vitales</taxon>
        <taxon>Vitaceae</taxon>
        <taxon>Viteae</taxon>
        <taxon>Vitis</taxon>
    </lineage>
</organism>
<dbReference type="EMBL" id="QGNW01000010">
    <property type="protein sequence ID" value="RVX18904.1"/>
    <property type="molecule type" value="Genomic_DNA"/>
</dbReference>
<protein>
    <submittedName>
        <fullName evidence="3">Pentatricopeptide repeat-containing protein</fullName>
    </submittedName>
</protein>
<reference evidence="3 4" key="1">
    <citation type="journal article" date="2018" name="PLoS Genet.">
        <title>Population sequencing reveals clonal diversity and ancestral inbreeding in the grapevine cultivar Chardonnay.</title>
        <authorList>
            <person name="Roach M.J."/>
            <person name="Johnson D.L."/>
            <person name="Bohlmann J."/>
            <person name="van Vuuren H.J."/>
            <person name="Jones S.J."/>
            <person name="Pretorius I.S."/>
            <person name="Schmidt S.A."/>
            <person name="Borneman A.R."/>
        </authorList>
    </citation>
    <scope>NUCLEOTIDE SEQUENCE [LARGE SCALE GENOMIC DNA]</scope>
    <source>
        <strain evidence="4">cv. Chardonnay</strain>
        <tissue evidence="3">Leaf</tissue>
    </source>
</reference>
<evidence type="ECO:0000313" key="3">
    <source>
        <dbReference type="EMBL" id="RVX18904.1"/>
    </source>
</evidence>
<name>A0A438KCH7_VITVI</name>
<evidence type="ECO:0000313" key="4">
    <source>
        <dbReference type="Proteomes" id="UP000288805"/>
    </source>
</evidence>
<dbReference type="Proteomes" id="UP000288805">
    <property type="component" value="Unassembled WGS sequence"/>
</dbReference>
<dbReference type="GO" id="GO:0008270">
    <property type="term" value="F:zinc ion binding"/>
    <property type="evidence" value="ECO:0007669"/>
    <property type="project" value="InterPro"/>
</dbReference>
<comment type="caution">
    <text evidence="3">The sequence shown here is derived from an EMBL/GenBank/DDBJ whole genome shotgun (WGS) entry which is preliminary data.</text>
</comment>
<dbReference type="InterPro" id="IPR032867">
    <property type="entry name" value="DYW_dom"/>
</dbReference>
<accession>A0A438KCH7</accession>
<comment type="similarity">
    <text evidence="1">Belongs to the PPR family. PCMP-H subfamily.</text>
</comment>
<feature type="domain" description="DYW" evidence="2">
    <location>
        <begin position="48"/>
        <end position="133"/>
    </location>
</feature>
<gene>
    <name evidence="3" type="primary">PCMP-H57_1</name>
    <name evidence="3" type="ORF">CK203_007159</name>
</gene>
<dbReference type="AlphaFoldDB" id="A0A438KCH7"/>